<dbReference type="AlphaFoldDB" id="A0A644YKX1"/>
<reference evidence="2" key="1">
    <citation type="submission" date="2019-08" db="EMBL/GenBank/DDBJ databases">
        <authorList>
            <person name="Kucharzyk K."/>
            <person name="Murdoch R.W."/>
            <person name="Higgins S."/>
            <person name="Loffler F."/>
        </authorList>
    </citation>
    <scope>NUCLEOTIDE SEQUENCE</scope>
</reference>
<evidence type="ECO:0000256" key="1">
    <source>
        <dbReference type="SAM" id="MobiDB-lite"/>
    </source>
</evidence>
<feature type="compositionally biased region" description="Basic and acidic residues" evidence="1">
    <location>
        <begin position="132"/>
        <end position="142"/>
    </location>
</feature>
<accession>A0A644YKX1</accession>
<dbReference type="EMBL" id="VSSQ01005389">
    <property type="protein sequence ID" value="MPM28957.1"/>
    <property type="molecule type" value="Genomic_DNA"/>
</dbReference>
<name>A0A644YKX1_9ZZZZ</name>
<proteinExistence type="predicted"/>
<protein>
    <submittedName>
        <fullName evidence="2">Uncharacterized protein</fullName>
    </submittedName>
</protein>
<gene>
    <name evidence="2" type="ORF">SDC9_75495</name>
</gene>
<organism evidence="2">
    <name type="scientific">bioreactor metagenome</name>
    <dbReference type="NCBI Taxonomy" id="1076179"/>
    <lineage>
        <taxon>unclassified sequences</taxon>
        <taxon>metagenomes</taxon>
        <taxon>ecological metagenomes</taxon>
    </lineage>
</organism>
<evidence type="ECO:0000313" key="2">
    <source>
        <dbReference type="EMBL" id="MPM28957.1"/>
    </source>
</evidence>
<comment type="caution">
    <text evidence="2">The sequence shown here is derived from an EMBL/GenBank/DDBJ whole genome shotgun (WGS) entry which is preliminary data.</text>
</comment>
<feature type="region of interest" description="Disordered" evidence="1">
    <location>
        <begin position="130"/>
        <end position="152"/>
    </location>
</feature>
<sequence>MLGGDAELFAVVEHGPLHGVVGVCLAAEAHRLAEGFLVAVCRPDALHRHLVHGDGAGFVHTQHRDRPQGLHRGEPAHQRVLFCQPPGAHGKEHGEDHREFLGDHRHGEGNARENALDQAVGEIMVGEVEPGDDAHQDKENPRDNGAGTHQTPRLLLQRSRLLWGLRHVGSDLSVFGGGTDFIH</sequence>